<name>A0A2N5W4T4_9BASI</name>
<dbReference type="AlphaFoldDB" id="A0A2N5W4T4"/>
<feature type="compositionally biased region" description="Basic and acidic residues" evidence="1">
    <location>
        <begin position="292"/>
        <end position="317"/>
    </location>
</feature>
<proteinExistence type="predicted"/>
<feature type="region of interest" description="Disordered" evidence="1">
    <location>
        <begin position="554"/>
        <end position="575"/>
    </location>
</feature>
<feature type="region of interest" description="Disordered" evidence="1">
    <location>
        <begin position="499"/>
        <end position="519"/>
    </location>
</feature>
<feature type="compositionally biased region" description="Low complexity" evidence="1">
    <location>
        <begin position="355"/>
        <end position="370"/>
    </location>
</feature>
<feature type="compositionally biased region" description="Low complexity" evidence="1">
    <location>
        <begin position="123"/>
        <end position="143"/>
    </location>
</feature>
<comment type="caution">
    <text evidence="2">The sequence shown here is derived from an EMBL/GenBank/DDBJ whole genome shotgun (WGS) entry which is preliminary data.</text>
</comment>
<organism evidence="2 3">
    <name type="scientific">Puccinia coronata f. sp. avenae</name>
    <dbReference type="NCBI Taxonomy" id="200324"/>
    <lineage>
        <taxon>Eukaryota</taxon>
        <taxon>Fungi</taxon>
        <taxon>Dikarya</taxon>
        <taxon>Basidiomycota</taxon>
        <taxon>Pucciniomycotina</taxon>
        <taxon>Pucciniomycetes</taxon>
        <taxon>Pucciniales</taxon>
        <taxon>Pucciniaceae</taxon>
        <taxon>Puccinia</taxon>
    </lineage>
</organism>
<sequence length="575" mass="63180">MPFVCSVRVLFSLPLKDPPAKQFHQSLSLSFAILFLSLARHHPLTTMTLNRPSSSLSIHSTTDDQRLQFHRQLMGRTSSNHQLEPHLATRQSVLGINTSSCSFIDPLRNSTTDLSPYHHAFFSPASTSTRPPSRSSTHSSTSPLPIHAMAMLPSLTSPASSLSSRHSSSVRGDIYNAASLFPPSGPHTTSLAQFFDPDYEAERVRLAKLEQRRSLALAPPNPSAARNSREGSIRSVHSFRSVGPSRSKPRAPAGRLAPNASTVYRPSPLRSASTPALATAESEADKKKKRKEMKEEYQKMRAARIEEEKRLNQEATEKYPSQDSPGWFASRFKRPKELPSTTRIAGHGIDDRRSTSQSSATGSTAPSSSPLDDGSNSTVPTSVEDDYQELGQRPKNEELLEDLSDDLNSFNSPPIDPFRKSVLPGQVPPTPTKKPQVGSQTPKTLGRTMPTRINIIKLNRLFDTFKLGGAGSHGDIDPTTVPMPNKDDRRKAKISIVDSQSPMPDQMPNNNATHDSQSGWFGSIKSIRAKGRVSRVDTKVSEHVGKRRKSIGGLFFGEREMPPPVPKIPQDLIQS</sequence>
<feature type="compositionally biased region" description="Low complexity" evidence="1">
    <location>
        <begin position="215"/>
        <end position="226"/>
    </location>
</feature>
<gene>
    <name evidence="2" type="ORF">PCANC_03053</name>
</gene>
<accession>A0A2N5W4T4</accession>
<dbReference type="OrthoDB" id="2502602at2759"/>
<dbReference type="Proteomes" id="UP000235388">
    <property type="component" value="Unassembled WGS sequence"/>
</dbReference>
<evidence type="ECO:0000256" key="1">
    <source>
        <dbReference type="SAM" id="MobiDB-lite"/>
    </source>
</evidence>
<feature type="region of interest" description="Disordered" evidence="1">
    <location>
        <begin position="123"/>
        <end position="144"/>
    </location>
</feature>
<evidence type="ECO:0000313" key="2">
    <source>
        <dbReference type="EMBL" id="PLW57244.1"/>
    </source>
</evidence>
<dbReference type="EMBL" id="PGCJ01000013">
    <property type="protein sequence ID" value="PLW57244.1"/>
    <property type="molecule type" value="Genomic_DNA"/>
</dbReference>
<feature type="compositionally biased region" description="Polar residues" evidence="1">
    <location>
        <begin position="259"/>
        <end position="276"/>
    </location>
</feature>
<reference evidence="2 3" key="1">
    <citation type="submission" date="2017-11" db="EMBL/GenBank/DDBJ databases">
        <title>De novo assembly and phasing of dikaryotic genomes from two isolates of Puccinia coronata f. sp. avenae, the causal agent of oat crown rust.</title>
        <authorList>
            <person name="Miller M.E."/>
            <person name="Zhang Y."/>
            <person name="Omidvar V."/>
            <person name="Sperschneider J."/>
            <person name="Schwessinger B."/>
            <person name="Raley C."/>
            <person name="Palmer J.M."/>
            <person name="Garnica D."/>
            <person name="Upadhyaya N."/>
            <person name="Rathjen J."/>
            <person name="Taylor J.M."/>
            <person name="Park R.F."/>
            <person name="Dodds P.N."/>
            <person name="Hirsch C.D."/>
            <person name="Kianian S.F."/>
            <person name="Figueroa M."/>
        </authorList>
    </citation>
    <scope>NUCLEOTIDE SEQUENCE [LARGE SCALE GENOMIC DNA]</scope>
    <source>
        <strain evidence="2">12NC29</strain>
    </source>
</reference>
<feature type="region of interest" description="Disordered" evidence="1">
    <location>
        <begin position="215"/>
        <end position="390"/>
    </location>
</feature>
<feature type="region of interest" description="Disordered" evidence="1">
    <location>
        <begin position="405"/>
        <end position="446"/>
    </location>
</feature>
<evidence type="ECO:0000313" key="3">
    <source>
        <dbReference type="Proteomes" id="UP000235388"/>
    </source>
</evidence>
<keyword evidence="3" id="KW-1185">Reference proteome</keyword>
<protein>
    <submittedName>
        <fullName evidence="2">Uncharacterized protein</fullName>
    </submittedName>
</protein>